<dbReference type="VEuPathDB" id="FungiDB:MAPG_08927"/>
<reference evidence="3" key="2">
    <citation type="submission" date="2010-05" db="EMBL/GenBank/DDBJ databases">
        <title>The Genome Sequence of Magnaporthe poae strain ATCC 64411.</title>
        <authorList>
            <consortium name="The Broad Institute Genome Sequencing Platform"/>
            <consortium name="Broad Institute Genome Sequencing Center for Infectious Disease"/>
            <person name="Ma L.-J."/>
            <person name="Dead R."/>
            <person name="Young S."/>
            <person name="Zeng Q."/>
            <person name="Koehrsen M."/>
            <person name="Alvarado L."/>
            <person name="Berlin A."/>
            <person name="Chapman S.B."/>
            <person name="Chen Z."/>
            <person name="Freedman E."/>
            <person name="Gellesch M."/>
            <person name="Goldberg J."/>
            <person name="Griggs A."/>
            <person name="Gujja S."/>
            <person name="Heilman E.R."/>
            <person name="Heiman D."/>
            <person name="Hepburn T."/>
            <person name="Howarth C."/>
            <person name="Jen D."/>
            <person name="Larson L."/>
            <person name="Mehta T."/>
            <person name="Neiman D."/>
            <person name="Pearson M."/>
            <person name="Roberts A."/>
            <person name="Saif S."/>
            <person name="Shea T."/>
            <person name="Shenoy N."/>
            <person name="Sisk P."/>
            <person name="Stolte C."/>
            <person name="Sykes S."/>
            <person name="Walk T."/>
            <person name="White J."/>
            <person name="Yandava C."/>
            <person name="Haas B."/>
            <person name="Nusbaum C."/>
            <person name="Birren B."/>
        </authorList>
    </citation>
    <scope>NUCLEOTIDE SEQUENCE</scope>
    <source>
        <strain evidence="3">ATCC 64411</strain>
    </source>
</reference>
<name>A0A0C4E8L8_MAGP6</name>
<dbReference type="Proteomes" id="UP000011715">
    <property type="component" value="Unassembled WGS sequence"/>
</dbReference>
<dbReference type="EnsemblFungi" id="MAPG_08927T0">
    <property type="protein sequence ID" value="MAPG_08927T0"/>
    <property type="gene ID" value="MAPG_08927"/>
</dbReference>
<reference evidence="3" key="3">
    <citation type="submission" date="2011-03" db="EMBL/GenBank/DDBJ databases">
        <title>Annotation of Magnaporthe poae ATCC 64411.</title>
        <authorList>
            <person name="Ma L.-J."/>
            <person name="Dead R."/>
            <person name="Young S.K."/>
            <person name="Zeng Q."/>
            <person name="Gargeya S."/>
            <person name="Fitzgerald M."/>
            <person name="Haas B."/>
            <person name="Abouelleil A."/>
            <person name="Alvarado L."/>
            <person name="Arachchi H.M."/>
            <person name="Berlin A."/>
            <person name="Brown A."/>
            <person name="Chapman S.B."/>
            <person name="Chen Z."/>
            <person name="Dunbar C."/>
            <person name="Freedman E."/>
            <person name="Gearin G."/>
            <person name="Gellesch M."/>
            <person name="Goldberg J."/>
            <person name="Griggs A."/>
            <person name="Gujja S."/>
            <person name="Heiman D."/>
            <person name="Howarth C."/>
            <person name="Larson L."/>
            <person name="Lui A."/>
            <person name="MacDonald P.J.P."/>
            <person name="Mehta T."/>
            <person name="Montmayeur A."/>
            <person name="Murphy C."/>
            <person name="Neiman D."/>
            <person name="Pearson M."/>
            <person name="Priest M."/>
            <person name="Roberts A."/>
            <person name="Saif S."/>
            <person name="Shea T."/>
            <person name="Shenoy N."/>
            <person name="Sisk P."/>
            <person name="Stolte C."/>
            <person name="Sykes S."/>
            <person name="Yandava C."/>
            <person name="Wortman J."/>
            <person name="Nusbaum C."/>
            <person name="Birren B."/>
        </authorList>
    </citation>
    <scope>NUCLEOTIDE SEQUENCE</scope>
    <source>
        <strain evidence="3">ATCC 64411</strain>
    </source>
</reference>
<reference evidence="4" key="5">
    <citation type="submission" date="2015-06" db="UniProtKB">
        <authorList>
            <consortium name="EnsemblFungi"/>
        </authorList>
    </citation>
    <scope>IDENTIFICATION</scope>
    <source>
        <strain evidence="4">ATCC 64411</strain>
    </source>
</reference>
<keyword evidence="1" id="KW-0472">Membrane</keyword>
<accession>A0A0C4E8L8</accession>
<dbReference type="SUPFAM" id="SSF56801">
    <property type="entry name" value="Acetyl-CoA synthetase-like"/>
    <property type="match status" value="1"/>
</dbReference>
<evidence type="ECO:0000313" key="3">
    <source>
        <dbReference type="EMBL" id="KLU89960.1"/>
    </source>
</evidence>
<dbReference type="Pfam" id="PF00501">
    <property type="entry name" value="AMP-binding"/>
    <property type="match status" value="1"/>
</dbReference>
<gene>
    <name evidence="3" type="ORF">MAPG_08927</name>
</gene>
<dbReference type="Gene3D" id="3.40.50.980">
    <property type="match status" value="2"/>
</dbReference>
<dbReference type="EMBL" id="ADBL01002180">
    <property type="status" value="NOT_ANNOTATED_CDS"/>
    <property type="molecule type" value="Genomic_DNA"/>
</dbReference>
<dbReference type="InterPro" id="IPR020845">
    <property type="entry name" value="AMP-binding_CS"/>
</dbReference>
<protein>
    <submittedName>
        <fullName evidence="3">4-coumarate-CoA ligase</fullName>
    </submittedName>
</protein>
<dbReference type="AlphaFoldDB" id="A0A0C4E8L8"/>
<keyword evidence="1" id="KW-1133">Transmembrane helix</keyword>
<dbReference type="PANTHER" id="PTHR24096">
    <property type="entry name" value="LONG-CHAIN-FATTY-ACID--COA LIGASE"/>
    <property type="match status" value="1"/>
</dbReference>
<evidence type="ECO:0000259" key="2">
    <source>
        <dbReference type="Pfam" id="PF00501"/>
    </source>
</evidence>
<dbReference type="OMA" id="AYVANCE"/>
<dbReference type="PROSITE" id="PS00455">
    <property type="entry name" value="AMP_BINDING"/>
    <property type="match status" value="1"/>
</dbReference>
<dbReference type="EMBL" id="GL876974">
    <property type="protein sequence ID" value="KLU89960.1"/>
    <property type="molecule type" value="Genomic_DNA"/>
</dbReference>
<dbReference type="STRING" id="644358.A0A0C4E8L8"/>
<keyword evidence="1" id="KW-0812">Transmembrane</keyword>
<reference evidence="5" key="1">
    <citation type="submission" date="2010-05" db="EMBL/GenBank/DDBJ databases">
        <title>The genome sequence of Magnaporthe poae strain ATCC 64411.</title>
        <authorList>
            <person name="Ma L.-J."/>
            <person name="Dead R."/>
            <person name="Young S."/>
            <person name="Zeng Q."/>
            <person name="Koehrsen M."/>
            <person name="Alvarado L."/>
            <person name="Berlin A."/>
            <person name="Chapman S.B."/>
            <person name="Chen Z."/>
            <person name="Freedman E."/>
            <person name="Gellesch M."/>
            <person name="Goldberg J."/>
            <person name="Griggs A."/>
            <person name="Gujja S."/>
            <person name="Heilman E.R."/>
            <person name="Heiman D."/>
            <person name="Hepburn T."/>
            <person name="Howarth C."/>
            <person name="Jen D."/>
            <person name="Larson L."/>
            <person name="Mehta T."/>
            <person name="Neiman D."/>
            <person name="Pearson M."/>
            <person name="Roberts A."/>
            <person name="Saif S."/>
            <person name="Shea T."/>
            <person name="Shenoy N."/>
            <person name="Sisk P."/>
            <person name="Stolte C."/>
            <person name="Sykes S."/>
            <person name="Walk T."/>
            <person name="White J."/>
            <person name="Yandava C."/>
            <person name="Haas B."/>
            <person name="Nusbaum C."/>
            <person name="Birren B."/>
        </authorList>
    </citation>
    <scope>NUCLEOTIDE SEQUENCE [LARGE SCALE GENOMIC DNA]</scope>
    <source>
        <strain evidence="5">ATCC 64411 / 73-15</strain>
    </source>
</reference>
<feature type="domain" description="AMP-dependent synthetase/ligase" evidence="2">
    <location>
        <begin position="41"/>
        <end position="314"/>
    </location>
</feature>
<reference evidence="4" key="4">
    <citation type="journal article" date="2015" name="G3 (Bethesda)">
        <title>Genome sequences of three phytopathogenic species of the Magnaporthaceae family of fungi.</title>
        <authorList>
            <person name="Okagaki L.H."/>
            <person name="Nunes C.C."/>
            <person name="Sailsbery J."/>
            <person name="Clay B."/>
            <person name="Brown D."/>
            <person name="John T."/>
            <person name="Oh Y."/>
            <person name="Young N."/>
            <person name="Fitzgerald M."/>
            <person name="Haas B.J."/>
            <person name="Zeng Q."/>
            <person name="Young S."/>
            <person name="Adiconis X."/>
            <person name="Fan L."/>
            <person name="Levin J.Z."/>
            <person name="Mitchell T.K."/>
            <person name="Okubara P.A."/>
            <person name="Farman M.L."/>
            <person name="Kohn L.M."/>
            <person name="Birren B."/>
            <person name="Ma L.-J."/>
            <person name="Dean R.A."/>
        </authorList>
    </citation>
    <scope>NUCLEOTIDE SEQUENCE</scope>
    <source>
        <strain evidence="4">ATCC 64411 / 73-15</strain>
    </source>
</reference>
<dbReference type="OrthoDB" id="6509636at2759"/>
<dbReference type="eggNOG" id="KOG1176">
    <property type="taxonomic scope" value="Eukaryota"/>
</dbReference>
<evidence type="ECO:0000313" key="5">
    <source>
        <dbReference type="Proteomes" id="UP000011715"/>
    </source>
</evidence>
<evidence type="ECO:0000256" key="1">
    <source>
        <dbReference type="SAM" id="Phobius"/>
    </source>
</evidence>
<dbReference type="InterPro" id="IPR000873">
    <property type="entry name" value="AMP-dep_synth/lig_dom"/>
</dbReference>
<proteinExistence type="predicted"/>
<keyword evidence="5" id="KW-1185">Reference proteome</keyword>
<dbReference type="GO" id="GO:0016405">
    <property type="term" value="F:CoA-ligase activity"/>
    <property type="evidence" value="ECO:0007669"/>
    <property type="project" value="TreeGrafter"/>
</dbReference>
<organism evidence="4 5">
    <name type="scientific">Magnaporthiopsis poae (strain ATCC 64411 / 73-15)</name>
    <name type="common">Kentucky bluegrass fungus</name>
    <name type="synonym">Magnaporthe poae</name>
    <dbReference type="NCBI Taxonomy" id="644358"/>
    <lineage>
        <taxon>Eukaryota</taxon>
        <taxon>Fungi</taxon>
        <taxon>Dikarya</taxon>
        <taxon>Ascomycota</taxon>
        <taxon>Pezizomycotina</taxon>
        <taxon>Sordariomycetes</taxon>
        <taxon>Sordariomycetidae</taxon>
        <taxon>Magnaporthales</taxon>
        <taxon>Magnaporthaceae</taxon>
        <taxon>Magnaporthiopsis</taxon>
    </lineage>
</organism>
<evidence type="ECO:0000313" key="4">
    <source>
        <dbReference type="EnsemblFungi" id="MAPG_08927T0"/>
    </source>
</evidence>
<dbReference type="PANTHER" id="PTHR24096:SF424">
    <property type="entry name" value="ACETYL-COA SYNTHETASE-LIKE PROTEIN-RELATED"/>
    <property type="match status" value="1"/>
</dbReference>
<feature type="transmembrane region" description="Helical" evidence="1">
    <location>
        <begin position="80"/>
        <end position="103"/>
    </location>
</feature>
<keyword evidence="3" id="KW-0436">Ligase</keyword>
<sequence length="318" mass="35458">MTIKSRFEAPIPRCSLQQWIFGSSREPLPSEKLLMDADRPDDRFLTMAEYRLLAKRIALGLQRAGLKPGDRVLVFSKNSVWFPAVFVGVLMAGGIFTGANPGYVPRELSHQLRDSDASFMLASPEGMPVALEAAAEVKLPRDHVYLFDPELDPKVADPNPPATTVDYAGARHWAELLRDTLARAENWDWTEPTDPASVTCCLNYSSGTTGVPKGVEISHHAYVANCEGVRYVTSLDPTVTERRTRERSLCFLPLYHALAQTYFTANHARNGTPVYYMPSFDFPKMLSHVQKYRITNLTLVPPIVVALAKHPARARLST</sequence>